<evidence type="ECO:0000256" key="3">
    <source>
        <dbReference type="ARBA" id="ARBA00022475"/>
    </source>
</evidence>
<evidence type="ECO:0000256" key="8">
    <source>
        <dbReference type="SAM" id="Phobius"/>
    </source>
</evidence>
<gene>
    <name evidence="10" type="ORF">GMJLKIPL_3020</name>
</gene>
<keyword evidence="3" id="KW-1003">Cell membrane</keyword>
<accession>A0ABQ4SCZ5</accession>
<feature type="transmembrane region" description="Helical" evidence="8">
    <location>
        <begin position="73"/>
        <end position="91"/>
    </location>
</feature>
<evidence type="ECO:0000256" key="4">
    <source>
        <dbReference type="ARBA" id="ARBA00022692"/>
    </source>
</evidence>
<sequence length="175" mass="19885">MPDWRALFVPEHSLLEIALRGSLMYLILFLIMRFVMQRQAGAVSLADLLVIVLIADVSQNAFSNEYKSLTEGVLLVLTIVGWNYGIDWLAFRSPAFERLIMPKRLPLVVDGRICWRNMRRQMITHAELMSQLRQQGIDDPGHVRLASLEGDGSISVIRRDDADTGPKPDDRREPA</sequence>
<dbReference type="EMBL" id="BPQQ01000034">
    <property type="protein sequence ID" value="GJE01091.1"/>
    <property type="molecule type" value="Genomic_DNA"/>
</dbReference>
<evidence type="ECO:0000259" key="9">
    <source>
        <dbReference type="Pfam" id="PF04239"/>
    </source>
</evidence>
<dbReference type="Proteomes" id="UP001055153">
    <property type="component" value="Unassembled WGS sequence"/>
</dbReference>
<dbReference type="Gene3D" id="3.30.240.20">
    <property type="entry name" value="bsu07140 like domains"/>
    <property type="match status" value="1"/>
</dbReference>
<evidence type="ECO:0000256" key="2">
    <source>
        <dbReference type="ARBA" id="ARBA00006448"/>
    </source>
</evidence>
<name>A0ABQ4SCZ5_9HYPH</name>
<keyword evidence="5 8" id="KW-1133">Transmembrane helix</keyword>
<reference evidence="10" key="2">
    <citation type="submission" date="2021-08" db="EMBL/GenBank/DDBJ databases">
        <authorList>
            <person name="Tani A."/>
            <person name="Ola A."/>
            <person name="Ogura Y."/>
            <person name="Katsura K."/>
            <person name="Hayashi T."/>
        </authorList>
    </citation>
    <scope>NUCLEOTIDE SEQUENCE</scope>
    <source>
        <strain evidence="10">DSM 17168</strain>
    </source>
</reference>
<reference evidence="10" key="1">
    <citation type="journal article" date="2021" name="Front. Microbiol.">
        <title>Comprehensive Comparative Genomics and Phenotyping of Methylobacterium Species.</title>
        <authorList>
            <person name="Alessa O."/>
            <person name="Ogura Y."/>
            <person name="Fujitani Y."/>
            <person name="Takami H."/>
            <person name="Hayashi T."/>
            <person name="Sahin N."/>
            <person name="Tani A."/>
        </authorList>
    </citation>
    <scope>NUCLEOTIDE SEQUENCE</scope>
    <source>
        <strain evidence="10">DSM 17168</strain>
    </source>
</reference>
<keyword evidence="4 8" id="KW-0812">Transmembrane</keyword>
<dbReference type="PANTHER" id="PTHR34582">
    <property type="entry name" value="UPF0702 TRANSMEMBRANE PROTEIN YCAP"/>
    <property type="match status" value="1"/>
</dbReference>
<evidence type="ECO:0000256" key="7">
    <source>
        <dbReference type="SAM" id="MobiDB-lite"/>
    </source>
</evidence>
<evidence type="ECO:0000256" key="1">
    <source>
        <dbReference type="ARBA" id="ARBA00004651"/>
    </source>
</evidence>
<feature type="transmembrane region" description="Helical" evidence="8">
    <location>
        <begin position="17"/>
        <end position="35"/>
    </location>
</feature>
<dbReference type="RefSeq" id="WP_238235897.1">
    <property type="nucleotide sequence ID" value="NZ_BPQQ01000034.1"/>
</dbReference>
<feature type="domain" description="YetF C-terminal" evidence="9">
    <location>
        <begin position="94"/>
        <end position="164"/>
    </location>
</feature>
<comment type="subcellular location">
    <subcellularLocation>
        <location evidence="1">Cell membrane</location>
        <topology evidence="1">Multi-pass membrane protein</topology>
    </subcellularLocation>
</comment>
<feature type="region of interest" description="Disordered" evidence="7">
    <location>
        <begin position="156"/>
        <end position="175"/>
    </location>
</feature>
<dbReference type="InterPro" id="IPR023090">
    <property type="entry name" value="UPF0702_alpha/beta_dom_sf"/>
</dbReference>
<evidence type="ECO:0000313" key="11">
    <source>
        <dbReference type="Proteomes" id="UP001055153"/>
    </source>
</evidence>
<dbReference type="Pfam" id="PF04239">
    <property type="entry name" value="DUF421"/>
    <property type="match status" value="1"/>
</dbReference>
<comment type="caution">
    <text evidence="10">The sequence shown here is derived from an EMBL/GenBank/DDBJ whole genome shotgun (WGS) entry which is preliminary data.</text>
</comment>
<dbReference type="PANTHER" id="PTHR34582:SF6">
    <property type="entry name" value="UPF0702 TRANSMEMBRANE PROTEIN YCAP"/>
    <property type="match status" value="1"/>
</dbReference>
<evidence type="ECO:0000256" key="6">
    <source>
        <dbReference type="ARBA" id="ARBA00023136"/>
    </source>
</evidence>
<proteinExistence type="inferred from homology"/>
<protein>
    <recommendedName>
        <fullName evidence="9">YetF C-terminal domain-containing protein</fullName>
    </recommendedName>
</protein>
<feature type="transmembrane region" description="Helical" evidence="8">
    <location>
        <begin position="42"/>
        <end position="61"/>
    </location>
</feature>
<keyword evidence="11" id="KW-1185">Reference proteome</keyword>
<dbReference type="InterPro" id="IPR007353">
    <property type="entry name" value="DUF421"/>
</dbReference>
<keyword evidence="6 8" id="KW-0472">Membrane</keyword>
<evidence type="ECO:0000256" key="5">
    <source>
        <dbReference type="ARBA" id="ARBA00022989"/>
    </source>
</evidence>
<comment type="similarity">
    <text evidence="2">Belongs to the UPF0702 family.</text>
</comment>
<feature type="compositionally biased region" description="Basic and acidic residues" evidence="7">
    <location>
        <begin position="157"/>
        <end position="175"/>
    </location>
</feature>
<organism evidence="10 11">
    <name type="scientific">Methylobacterium isbiliense</name>
    <dbReference type="NCBI Taxonomy" id="315478"/>
    <lineage>
        <taxon>Bacteria</taxon>
        <taxon>Pseudomonadati</taxon>
        <taxon>Pseudomonadota</taxon>
        <taxon>Alphaproteobacteria</taxon>
        <taxon>Hyphomicrobiales</taxon>
        <taxon>Methylobacteriaceae</taxon>
        <taxon>Methylobacterium</taxon>
    </lineage>
</organism>
<evidence type="ECO:0000313" key="10">
    <source>
        <dbReference type="EMBL" id="GJE01091.1"/>
    </source>
</evidence>